<dbReference type="PROSITE" id="PS00028">
    <property type="entry name" value="ZINC_FINGER_C2H2_1"/>
    <property type="match status" value="1"/>
</dbReference>
<keyword evidence="7" id="KW-0832">Ubl conjugation</keyword>
<dbReference type="FunFam" id="2.30.30.490:FF:000001">
    <property type="entry name" value="Metastasis-associated 1 family, member 3"/>
    <property type="match status" value="1"/>
</dbReference>
<evidence type="ECO:0000259" key="14">
    <source>
        <dbReference type="PROSITE" id="PS50157"/>
    </source>
</evidence>
<reference evidence="18" key="1">
    <citation type="submission" date="2024-04" db="UniProtKB">
        <authorList>
            <consortium name="EnsemblMetazoa"/>
        </authorList>
    </citation>
    <scope>IDENTIFICATION</scope>
    <source>
        <strain evidence="18">EBRO</strain>
    </source>
</reference>
<sequence>MKETAAIQTSATMTTNMYRVGDYVYVETSSTTPFQIRRIDELNKTPNGNVEAKVMCFYRRRDLPTPLVQLADKHQMATSEDSPAAMKLKKMWLKTPVSEEQAAQAVLDPALVALEEERNSPNSAGGGGGGGLGGGGGGGSERGEHLNPKQRHQMKQRELFLSRQVETLPATQIRGRCSVTLLNEEESLLSYLNKDDTFFYCLVFDPTQKTLLADKGEIRVGARYQTDLQQLLKPGEKDERNLEELETLVWTPQHSLTDKKIDQFLVVSRSVGTFARALDCTSSVKQPSLHMSAAAASRDITLFHAMDTLHKHNYSIETAMCSLVPSSGPVLCRDEMEEWSASEANLFEDALEKYGKDFNDIRNDFLPWKTLKSIVEYYYMWKTTDRYVQQKRVKAVEAESKLKQVYIPNYTKPSPALITNNNKSILNGNSNGGSVDMMMFSSSRACESCATTASPQWYSWGPVHLSNRLCQNCWNYWKRYGGLKVASRLADNGEIDPAATQNSGSTASPVSLKKRNPGSDIDDDLTIVASSGPLGVGGPVSVSALVAAGAASAGTPGVTGGGMNNHRPHSPSFKCSIVNCGKEFKLKAHLARHYAQAHGIQIRSGSPRPIMKTRTAFYLHTTLTTRLSRRLCRHIIRSKKAARQPSYAINIASVKQEFAQAEAAKSITDIRRLLTFRKKDRGSVTHIANRLGNPGATVGDWLVLTPKESMPKPDVVAFPKPPKAPDGTLLYDRIPNKSDAAAEAAAKQLNAGVALGGVAANLAGTVGSALSGKLAPLVGSGGLAVTPIVLGASNSSSSSSSSSCSAVTGSATAAGGGAVAGSGLPSMNLHATTLTTNSSSAGLGSASGGGGLASSGATSLKRRTYEDANGVDAIAPPAKRPNKDPMPSHRPTPEQYAAMIAAAQSAGQPLPRHHMNGKPKIAQMARTGSGRKQVISWNDAPDDVFYRSTKAGRKLRREIPIVELRRAARKPWRSLHPKYSTIVAALMPVVTSTPANLPAQLTAQLGHAAQLAAASAAQHPTAANLNLNLNAAAAAAAAAALAGVHPLAAASTLALSGTLGGSGGSIISPIGGPSSGAGSASSAVAPSSAGAVLANSSTSGSSSSANNSTNTASNNNTSSSSGGAGASGSASTADSNNSDLQVVILD</sequence>
<dbReference type="GO" id="GO:0003714">
    <property type="term" value="F:transcription corepressor activity"/>
    <property type="evidence" value="ECO:0007669"/>
    <property type="project" value="TreeGrafter"/>
</dbReference>
<dbReference type="InterPro" id="IPR000679">
    <property type="entry name" value="Znf_GATA"/>
</dbReference>
<dbReference type="SMART" id="SM00355">
    <property type="entry name" value="ZnF_C2H2"/>
    <property type="match status" value="1"/>
</dbReference>
<dbReference type="FunFam" id="4.10.1240.50:FF:000001">
    <property type="entry name" value="Metastasis-associated 1 family, member 3"/>
    <property type="match status" value="1"/>
</dbReference>
<feature type="domain" description="BAH" evidence="15">
    <location>
        <begin position="16"/>
        <end position="215"/>
    </location>
</feature>
<dbReference type="InterPro" id="IPR000949">
    <property type="entry name" value="ELM2_dom"/>
</dbReference>
<evidence type="ECO:0000256" key="12">
    <source>
        <dbReference type="PROSITE-ProRule" id="PRU00042"/>
    </source>
</evidence>
<dbReference type="SUPFAM" id="SSF46689">
    <property type="entry name" value="Homeodomain-like"/>
    <property type="match status" value="1"/>
</dbReference>
<keyword evidence="19" id="KW-1185">Reference proteome</keyword>
<evidence type="ECO:0000256" key="7">
    <source>
        <dbReference type="ARBA" id="ARBA00022843"/>
    </source>
</evidence>
<dbReference type="SMART" id="SM00717">
    <property type="entry name" value="SANT"/>
    <property type="match status" value="1"/>
</dbReference>
<keyword evidence="3" id="KW-0597">Phosphoprotein</keyword>
<comment type="similarity">
    <text evidence="11">Belongs to the metastasis-associated protein family.</text>
</comment>
<dbReference type="InterPro" id="IPR001025">
    <property type="entry name" value="BAH_dom"/>
</dbReference>
<feature type="region of interest" description="Disordered" evidence="13">
    <location>
        <begin position="495"/>
        <end position="518"/>
    </location>
</feature>
<feature type="region of interest" description="Disordered" evidence="13">
    <location>
        <begin position="1094"/>
        <end position="1146"/>
    </location>
</feature>
<feature type="compositionally biased region" description="Gly residues" evidence="13">
    <location>
        <begin position="124"/>
        <end position="140"/>
    </location>
</feature>
<dbReference type="PROSITE" id="PS51156">
    <property type="entry name" value="ELM2"/>
    <property type="match status" value="1"/>
</dbReference>
<dbReference type="GO" id="GO:0000122">
    <property type="term" value="P:negative regulation of transcription by RNA polymerase II"/>
    <property type="evidence" value="ECO:0007669"/>
    <property type="project" value="TreeGrafter"/>
</dbReference>
<keyword evidence="9" id="KW-0238">DNA-binding</keyword>
<feature type="compositionally biased region" description="Low complexity" evidence="13">
    <location>
        <begin position="1094"/>
        <end position="1138"/>
    </location>
</feature>
<keyword evidence="5 12" id="KW-0863">Zinc-finger</keyword>
<keyword evidence="8" id="KW-0007">Acetylation</keyword>
<dbReference type="Pfam" id="PF00249">
    <property type="entry name" value="Myb_DNA-binding"/>
    <property type="match status" value="1"/>
</dbReference>
<dbReference type="PANTHER" id="PTHR10865">
    <property type="entry name" value="METASTASIS-ASSOCIATED PROTEIN AND MESODERM INDUCTION EARLY RESPONSE PROTEIN"/>
    <property type="match status" value="1"/>
</dbReference>
<evidence type="ECO:0000259" key="17">
    <source>
        <dbReference type="PROSITE" id="PS51293"/>
    </source>
</evidence>
<dbReference type="InterPro" id="IPR017884">
    <property type="entry name" value="SANT_dom"/>
</dbReference>
<dbReference type="GO" id="GO:0003713">
    <property type="term" value="F:transcription coactivator activity"/>
    <property type="evidence" value="ECO:0007669"/>
    <property type="project" value="TreeGrafter"/>
</dbReference>
<dbReference type="InterPro" id="IPR013087">
    <property type="entry name" value="Znf_C2H2_type"/>
</dbReference>
<comment type="subcellular location">
    <subcellularLocation>
        <location evidence="1">Nucleus</location>
    </subcellularLocation>
</comment>
<dbReference type="InterPro" id="IPR009057">
    <property type="entry name" value="Homeodomain-like_sf"/>
</dbReference>
<feature type="compositionally biased region" description="Polar residues" evidence="13">
    <location>
        <begin position="499"/>
        <end position="509"/>
    </location>
</feature>
<dbReference type="SMART" id="SM00439">
    <property type="entry name" value="BAH"/>
    <property type="match status" value="1"/>
</dbReference>
<dbReference type="Gene3D" id="2.30.30.490">
    <property type="match status" value="1"/>
</dbReference>
<dbReference type="FunFam" id="2.30.30.490:FF:000022">
    <property type="entry name" value="Blast:Metastasis-associated protein MTA3"/>
    <property type="match status" value="1"/>
</dbReference>
<dbReference type="Pfam" id="PF01448">
    <property type="entry name" value="ELM2"/>
    <property type="match status" value="1"/>
</dbReference>
<evidence type="ECO:0000256" key="4">
    <source>
        <dbReference type="ARBA" id="ARBA00022723"/>
    </source>
</evidence>
<evidence type="ECO:0000259" key="15">
    <source>
        <dbReference type="PROSITE" id="PS51038"/>
    </source>
</evidence>
<feature type="domain" description="SANT" evidence="17">
    <location>
        <begin position="334"/>
        <end position="386"/>
    </location>
</feature>
<evidence type="ECO:0000256" key="6">
    <source>
        <dbReference type="ARBA" id="ARBA00022833"/>
    </source>
</evidence>
<accession>A0AAG5CTC4</accession>
<dbReference type="InterPro" id="IPR040138">
    <property type="entry name" value="MIER/MTA"/>
</dbReference>
<dbReference type="GO" id="GO:0016581">
    <property type="term" value="C:NuRD complex"/>
    <property type="evidence" value="ECO:0007669"/>
    <property type="project" value="TreeGrafter"/>
</dbReference>
<dbReference type="Pfam" id="PF17226">
    <property type="entry name" value="MTA_R1"/>
    <property type="match status" value="1"/>
</dbReference>
<dbReference type="EnsemblMetazoa" id="ENSAATROPT001915">
    <property type="protein sequence ID" value="ENSAATROPP001838"/>
    <property type="gene ID" value="ENSAATROPG001497"/>
</dbReference>
<dbReference type="PANTHER" id="PTHR10865:SF29">
    <property type="entry name" value="METASTASIS ASSOCIATED 1-LIKE, ISOFORM D"/>
    <property type="match status" value="1"/>
</dbReference>
<dbReference type="CDD" id="cd11661">
    <property type="entry name" value="SANT_MTA3_like"/>
    <property type="match status" value="1"/>
</dbReference>
<evidence type="ECO:0000313" key="18">
    <source>
        <dbReference type="EnsemblMetazoa" id="ENSAATROPP001838"/>
    </source>
</evidence>
<evidence type="ECO:0000256" key="11">
    <source>
        <dbReference type="ARBA" id="ARBA00093454"/>
    </source>
</evidence>
<organism evidence="18 19">
    <name type="scientific">Anopheles atroparvus</name>
    <name type="common">European mosquito</name>
    <dbReference type="NCBI Taxonomy" id="41427"/>
    <lineage>
        <taxon>Eukaryota</taxon>
        <taxon>Metazoa</taxon>
        <taxon>Ecdysozoa</taxon>
        <taxon>Arthropoda</taxon>
        <taxon>Hexapoda</taxon>
        <taxon>Insecta</taxon>
        <taxon>Pterygota</taxon>
        <taxon>Neoptera</taxon>
        <taxon>Endopterygota</taxon>
        <taxon>Diptera</taxon>
        <taxon>Nematocera</taxon>
        <taxon>Culicoidea</taxon>
        <taxon>Culicidae</taxon>
        <taxon>Anophelinae</taxon>
        <taxon>Anopheles</taxon>
    </lineage>
</organism>
<keyword evidence="10" id="KW-0539">Nucleus</keyword>
<dbReference type="SMART" id="SM01189">
    <property type="entry name" value="ELM2"/>
    <property type="match status" value="1"/>
</dbReference>
<dbReference type="InterPro" id="IPR001005">
    <property type="entry name" value="SANT/Myb"/>
</dbReference>
<evidence type="ECO:0000256" key="13">
    <source>
        <dbReference type="SAM" id="MobiDB-lite"/>
    </source>
</evidence>
<evidence type="ECO:0000256" key="8">
    <source>
        <dbReference type="ARBA" id="ARBA00022990"/>
    </source>
</evidence>
<dbReference type="InterPro" id="IPR035170">
    <property type="entry name" value="MTA1_R1"/>
</dbReference>
<dbReference type="Gene3D" id="4.10.1240.50">
    <property type="match status" value="1"/>
</dbReference>
<dbReference type="GO" id="GO:0043565">
    <property type="term" value="F:sequence-specific DNA binding"/>
    <property type="evidence" value="ECO:0007669"/>
    <property type="project" value="InterPro"/>
</dbReference>
<evidence type="ECO:0000256" key="2">
    <source>
        <dbReference type="ARBA" id="ARBA00022499"/>
    </source>
</evidence>
<dbReference type="PROSITE" id="PS50157">
    <property type="entry name" value="ZINC_FINGER_C2H2_2"/>
    <property type="match status" value="1"/>
</dbReference>
<dbReference type="CDD" id="cd04709">
    <property type="entry name" value="BAH_MTA"/>
    <property type="match status" value="1"/>
</dbReference>
<dbReference type="GO" id="GO:0008270">
    <property type="term" value="F:zinc ion binding"/>
    <property type="evidence" value="ECO:0007669"/>
    <property type="project" value="UniProtKB-KW"/>
</dbReference>
<evidence type="ECO:0000256" key="1">
    <source>
        <dbReference type="ARBA" id="ARBA00004123"/>
    </source>
</evidence>
<dbReference type="GO" id="GO:0003682">
    <property type="term" value="F:chromatin binding"/>
    <property type="evidence" value="ECO:0007669"/>
    <property type="project" value="InterPro"/>
</dbReference>
<dbReference type="Pfam" id="PF01426">
    <property type="entry name" value="BAH"/>
    <property type="match status" value="1"/>
</dbReference>
<protein>
    <submittedName>
        <fullName evidence="18">Uncharacterized protein</fullName>
    </submittedName>
</protein>
<dbReference type="InterPro" id="IPR043151">
    <property type="entry name" value="BAH_sf"/>
</dbReference>
<dbReference type="PROSITE" id="PS51038">
    <property type="entry name" value="BAH"/>
    <property type="match status" value="1"/>
</dbReference>
<feature type="domain" description="ELM2" evidence="16">
    <location>
        <begin position="216"/>
        <end position="327"/>
    </location>
</feature>
<dbReference type="GO" id="GO:0042826">
    <property type="term" value="F:histone deacetylase binding"/>
    <property type="evidence" value="ECO:0007669"/>
    <property type="project" value="TreeGrafter"/>
</dbReference>
<evidence type="ECO:0000256" key="10">
    <source>
        <dbReference type="ARBA" id="ARBA00023242"/>
    </source>
</evidence>
<evidence type="ECO:0000256" key="3">
    <source>
        <dbReference type="ARBA" id="ARBA00022553"/>
    </source>
</evidence>
<dbReference type="Proteomes" id="UP000075880">
    <property type="component" value="Unassembled WGS sequence"/>
</dbReference>
<evidence type="ECO:0000259" key="16">
    <source>
        <dbReference type="PROSITE" id="PS51156"/>
    </source>
</evidence>
<name>A0AAG5CTC4_ANOAO</name>
<dbReference type="PROSITE" id="PS51293">
    <property type="entry name" value="SANT"/>
    <property type="match status" value="1"/>
</dbReference>
<dbReference type="CDD" id="cd00202">
    <property type="entry name" value="ZnF_GATA"/>
    <property type="match status" value="1"/>
</dbReference>
<feature type="region of interest" description="Disordered" evidence="13">
    <location>
        <begin position="118"/>
        <end position="154"/>
    </location>
</feature>
<proteinExistence type="inferred from homology"/>
<dbReference type="SMART" id="SM00401">
    <property type="entry name" value="ZnF_GATA"/>
    <property type="match status" value="1"/>
</dbReference>
<dbReference type="FunFam" id="1.10.10.60:FF:000012">
    <property type="entry name" value="Metastasis-associated 1 family, member 3"/>
    <property type="match status" value="1"/>
</dbReference>
<keyword evidence="6" id="KW-0862">Zinc</keyword>
<feature type="domain" description="C2H2-type" evidence="14">
    <location>
        <begin position="573"/>
        <end position="598"/>
    </location>
</feature>
<evidence type="ECO:0000256" key="9">
    <source>
        <dbReference type="ARBA" id="ARBA00023125"/>
    </source>
</evidence>
<dbReference type="Gene3D" id="1.10.10.60">
    <property type="entry name" value="Homeodomain-like"/>
    <property type="match status" value="1"/>
</dbReference>
<evidence type="ECO:0000256" key="5">
    <source>
        <dbReference type="ARBA" id="ARBA00022771"/>
    </source>
</evidence>
<dbReference type="AlphaFoldDB" id="A0AAG5CTC4"/>
<feature type="region of interest" description="Disordered" evidence="13">
    <location>
        <begin position="868"/>
        <end position="892"/>
    </location>
</feature>
<keyword evidence="4" id="KW-0479">Metal-binding</keyword>
<evidence type="ECO:0000313" key="19">
    <source>
        <dbReference type="Proteomes" id="UP000075880"/>
    </source>
</evidence>
<keyword evidence="2" id="KW-1017">Isopeptide bond</keyword>